<dbReference type="GO" id="GO:0046872">
    <property type="term" value="F:metal ion binding"/>
    <property type="evidence" value="ECO:0007669"/>
    <property type="project" value="InterPro"/>
</dbReference>
<name>A0A9Q3UTN1_9FLAO</name>
<keyword evidence="3 4" id="KW-0067">ATP-binding</keyword>
<dbReference type="SUPFAM" id="SSF56059">
    <property type="entry name" value="Glutathione synthetase ATP-binding domain-like"/>
    <property type="match status" value="1"/>
</dbReference>
<feature type="domain" description="ATP-grasp" evidence="5">
    <location>
        <begin position="120"/>
        <end position="314"/>
    </location>
</feature>
<evidence type="ECO:0000256" key="1">
    <source>
        <dbReference type="ARBA" id="ARBA00022598"/>
    </source>
</evidence>
<keyword evidence="2 4" id="KW-0547">Nucleotide-binding</keyword>
<protein>
    <submittedName>
        <fullName evidence="7">ATPase</fullName>
    </submittedName>
</protein>
<reference evidence="7" key="1">
    <citation type="submission" date="2021-11" db="EMBL/GenBank/DDBJ databases">
        <title>Description of novel Chryseobacterium species.</title>
        <authorList>
            <person name="Saticioglu I.B."/>
            <person name="Ay H."/>
            <person name="Altun S."/>
            <person name="Duman M."/>
        </authorList>
    </citation>
    <scope>NUCLEOTIDE SEQUENCE</scope>
    <source>
        <strain evidence="7">C-39</strain>
    </source>
</reference>
<dbReference type="InterPro" id="IPR013815">
    <property type="entry name" value="ATP_grasp_subdomain_1"/>
</dbReference>
<evidence type="ECO:0000313" key="8">
    <source>
        <dbReference type="Proteomes" id="UP000603715"/>
    </source>
</evidence>
<dbReference type="EMBL" id="JACXXP010000003">
    <property type="protein sequence ID" value="MBD3904004.1"/>
    <property type="molecule type" value="Genomic_DNA"/>
</dbReference>
<dbReference type="Proteomes" id="UP001107960">
    <property type="component" value="Unassembled WGS sequence"/>
</dbReference>
<dbReference type="GO" id="GO:0005524">
    <property type="term" value="F:ATP binding"/>
    <property type="evidence" value="ECO:0007669"/>
    <property type="project" value="UniProtKB-UniRule"/>
</dbReference>
<organism evidence="7 9">
    <name type="scientific">Chryseobacterium muglaense</name>
    <dbReference type="NCBI Taxonomy" id="2893752"/>
    <lineage>
        <taxon>Bacteria</taxon>
        <taxon>Pseudomonadati</taxon>
        <taxon>Bacteroidota</taxon>
        <taxon>Flavobacteriia</taxon>
        <taxon>Flavobacteriales</taxon>
        <taxon>Weeksellaceae</taxon>
        <taxon>Chryseobacterium group</taxon>
        <taxon>Chryseobacterium</taxon>
    </lineage>
</organism>
<comment type="caution">
    <text evidence="7">The sequence shown here is derived from an EMBL/GenBank/DDBJ whole genome shotgun (WGS) entry which is preliminary data.</text>
</comment>
<evidence type="ECO:0000256" key="3">
    <source>
        <dbReference type="ARBA" id="ARBA00022840"/>
    </source>
</evidence>
<dbReference type="InterPro" id="IPR052032">
    <property type="entry name" value="ATP-dep_AA_Ligase"/>
</dbReference>
<reference evidence="6" key="3">
    <citation type="submission" date="2024-05" db="EMBL/GenBank/DDBJ databases">
        <title>Description of novel Chryseobacterium sp. strain C-2.</title>
        <authorList>
            <person name="Saticioglu I.B."/>
        </authorList>
    </citation>
    <scope>NUCLEOTIDE SEQUENCE</scope>
    <source>
        <strain evidence="6">C-2</strain>
    </source>
</reference>
<keyword evidence="1" id="KW-0436">Ligase</keyword>
<dbReference type="GO" id="GO:0016874">
    <property type="term" value="F:ligase activity"/>
    <property type="evidence" value="ECO:0007669"/>
    <property type="project" value="UniProtKB-KW"/>
</dbReference>
<dbReference type="PROSITE" id="PS50975">
    <property type="entry name" value="ATP_GRASP"/>
    <property type="match status" value="1"/>
</dbReference>
<gene>
    <name evidence="6" type="ORF">IEW27_05260</name>
    <name evidence="7" type="ORF">LNP80_00895</name>
</gene>
<dbReference type="Proteomes" id="UP000603715">
    <property type="component" value="Unassembled WGS sequence"/>
</dbReference>
<sequence>MKEKTIVCISCYYKGYDFMDEMKKLGNKIILITSENLKEKNWPWHAVDEVFYMPELKPSVWNLDHLIQGFSHLMKTRKVDAVIALDDYDVEKAALIRETFRIPGMGQTTHRYFRDKLAMRQKAKDSGINVPEFTAVFNDQEVKDFTEKVSPPWVLKPRSEASASRIKKLKTQEELWNALEKLGEERHLFLLENFKPGDVYHVDSLTFNKEIVFTSSSKYLAPPMQVSHEGGVFRTKTLGRHSEEFKALEEANAKVLNNFGLLNGATHTEFIRGKEDKKWYFLETSSRVGGAHIPDLVEASSNINIWREWAKIEDALLRGNHYEVSKPTGYYSGLIVALIKDLAPNYKDFECEEVVKFLPIDYHVGIVYKSKDSDVVQDRLDSAAEKIHAEMLNVLPPKDKPSSLDVRC</sequence>
<accession>A0A9Q3UTN1</accession>
<dbReference type="PANTHER" id="PTHR43585:SF2">
    <property type="entry name" value="ATP-GRASP ENZYME FSQD"/>
    <property type="match status" value="1"/>
</dbReference>
<dbReference type="Gene3D" id="3.40.50.20">
    <property type="match status" value="1"/>
</dbReference>
<dbReference type="AlphaFoldDB" id="A0A9Q3UTN1"/>
<evidence type="ECO:0000313" key="6">
    <source>
        <dbReference type="EMBL" id="MBD3904004.1"/>
    </source>
</evidence>
<dbReference type="PANTHER" id="PTHR43585">
    <property type="entry name" value="FUMIPYRROLE BIOSYNTHESIS PROTEIN C"/>
    <property type="match status" value="1"/>
</dbReference>
<evidence type="ECO:0000256" key="4">
    <source>
        <dbReference type="PROSITE-ProRule" id="PRU00409"/>
    </source>
</evidence>
<evidence type="ECO:0000313" key="7">
    <source>
        <dbReference type="EMBL" id="MCC9032810.1"/>
    </source>
</evidence>
<dbReference type="RefSeq" id="WP_191178583.1">
    <property type="nucleotide sequence ID" value="NZ_JACXXP010000003.1"/>
</dbReference>
<keyword evidence="8" id="KW-1185">Reference proteome</keyword>
<evidence type="ECO:0000313" key="9">
    <source>
        <dbReference type="Proteomes" id="UP001107960"/>
    </source>
</evidence>
<evidence type="ECO:0000256" key="2">
    <source>
        <dbReference type="ARBA" id="ARBA00022741"/>
    </source>
</evidence>
<dbReference type="InterPro" id="IPR011761">
    <property type="entry name" value="ATP-grasp"/>
</dbReference>
<dbReference type="Gene3D" id="3.30.1490.20">
    <property type="entry name" value="ATP-grasp fold, A domain"/>
    <property type="match status" value="1"/>
</dbReference>
<dbReference type="EMBL" id="JAJJML010000001">
    <property type="protein sequence ID" value="MCC9032810.1"/>
    <property type="molecule type" value="Genomic_DNA"/>
</dbReference>
<evidence type="ECO:0000259" key="5">
    <source>
        <dbReference type="PROSITE" id="PS50975"/>
    </source>
</evidence>
<dbReference type="Gene3D" id="3.30.470.20">
    <property type="entry name" value="ATP-grasp fold, B domain"/>
    <property type="match status" value="1"/>
</dbReference>
<reference evidence="8" key="2">
    <citation type="submission" date="2023-07" db="EMBL/GenBank/DDBJ databases">
        <title>Description of novel Chryseobacterium sp. strain C-2.</title>
        <authorList>
            <person name="Saticioglu I.B."/>
        </authorList>
    </citation>
    <scope>NUCLEOTIDE SEQUENCE [LARGE SCALE GENOMIC DNA]</scope>
    <source>
        <strain evidence="8">C-2</strain>
    </source>
</reference>
<proteinExistence type="predicted"/>